<dbReference type="OMA" id="REDRIQM"/>
<proteinExistence type="predicted"/>
<evidence type="ECO:0000313" key="2">
    <source>
        <dbReference type="EMBL" id="CAK87363.1"/>
    </source>
</evidence>
<feature type="compositionally biased region" description="Basic and acidic residues" evidence="1">
    <location>
        <begin position="98"/>
        <end position="113"/>
    </location>
</feature>
<sequence length="122" mass="14121">MSEQDTGYKPMRFLVQAKNEVSIGIVYQPSDKQKPPMIYKVILKNIYEIENPTRDGIKERIFADHPFLIRSEELEKHMDAGIQTIFTIRDEKIKLNQSQKNDELDTNEGKEGIVAKLPTSKK</sequence>
<protein>
    <submittedName>
        <fullName evidence="2">Uncharacterized protein</fullName>
    </submittedName>
</protein>
<dbReference type="HOGENOM" id="CLU_2031201_0_0_1"/>
<keyword evidence="3" id="KW-1185">Reference proteome</keyword>
<dbReference type="KEGG" id="ptm:GSPATT00021005001"/>
<organism evidence="2 3">
    <name type="scientific">Paramecium tetraurelia</name>
    <dbReference type="NCBI Taxonomy" id="5888"/>
    <lineage>
        <taxon>Eukaryota</taxon>
        <taxon>Sar</taxon>
        <taxon>Alveolata</taxon>
        <taxon>Ciliophora</taxon>
        <taxon>Intramacronucleata</taxon>
        <taxon>Oligohymenophorea</taxon>
        <taxon>Peniculida</taxon>
        <taxon>Parameciidae</taxon>
        <taxon>Paramecium</taxon>
    </lineage>
</organism>
<reference evidence="2 3" key="1">
    <citation type="journal article" date="2006" name="Nature">
        <title>Global trends of whole-genome duplications revealed by the ciliate Paramecium tetraurelia.</title>
        <authorList>
            <consortium name="Genoscope"/>
            <person name="Aury J.-M."/>
            <person name="Jaillon O."/>
            <person name="Duret L."/>
            <person name="Noel B."/>
            <person name="Jubin C."/>
            <person name="Porcel B.M."/>
            <person name="Segurens B."/>
            <person name="Daubin V."/>
            <person name="Anthouard V."/>
            <person name="Aiach N."/>
            <person name="Arnaiz O."/>
            <person name="Billaut A."/>
            <person name="Beisson J."/>
            <person name="Blanc I."/>
            <person name="Bouhouche K."/>
            <person name="Camara F."/>
            <person name="Duharcourt S."/>
            <person name="Guigo R."/>
            <person name="Gogendeau D."/>
            <person name="Katinka M."/>
            <person name="Keller A.-M."/>
            <person name="Kissmehl R."/>
            <person name="Klotz C."/>
            <person name="Koll F."/>
            <person name="Le Moue A."/>
            <person name="Lepere C."/>
            <person name="Malinsky S."/>
            <person name="Nowacki M."/>
            <person name="Nowak J.K."/>
            <person name="Plattner H."/>
            <person name="Poulain J."/>
            <person name="Ruiz F."/>
            <person name="Serrano V."/>
            <person name="Zagulski M."/>
            <person name="Dessen P."/>
            <person name="Betermier M."/>
            <person name="Weissenbach J."/>
            <person name="Scarpelli C."/>
            <person name="Schachter V."/>
            <person name="Sperling L."/>
            <person name="Meyer E."/>
            <person name="Cohen J."/>
            <person name="Wincker P."/>
        </authorList>
    </citation>
    <scope>NUCLEOTIDE SEQUENCE [LARGE SCALE GENOMIC DNA]</scope>
    <source>
        <strain evidence="2 3">Stock d4-2</strain>
    </source>
</reference>
<feature type="region of interest" description="Disordered" evidence="1">
    <location>
        <begin position="98"/>
        <end position="122"/>
    </location>
</feature>
<dbReference type="Proteomes" id="UP000000600">
    <property type="component" value="Unassembled WGS sequence"/>
</dbReference>
<name>A0DWE6_PARTE</name>
<gene>
    <name evidence="2" type="ORF">GSPATT00021005001</name>
</gene>
<dbReference type="OrthoDB" id="310429at2759"/>
<dbReference type="InParanoid" id="A0DWE6"/>
<dbReference type="GeneID" id="5040545"/>
<accession>A0DWE6</accession>
<dbReference type="AlphaFoldDB" id="A0DWE6"/>
<dbReference type="RefSeq" id="XP_001454760.1">
    <property type="nucleotide sequence ID" value="XM_001454723.1"/>
</dbReference>
<dbReference type="EMBL" id="CT868618">
    <property type="protein sequence ID" value="CAK87363.1"/>
    <property type="molecule type" value="Genomic_DNA"/>
</dbReference>
<evidence type="ECO:0000256" key="1">
    <source>
        <dbReference type="SAM" id="MobiDB-lite"/>
    </source>
</evidence>
<evidence type="ECO:0000313" key="3">
    <source>
        <dbReference type="Proteomes" id="UP000000600"/>
    </source>
</evidence>